<evidence type="ECO:0000256" key="1">
    <source>
        <dbReference type="SAM" id="MobiDB-lite"/>
    </source>
</evidence>
<dbReference type="EMBL" id="JAKOOW010000026">
    <property type="protein sequence ID" value="MCG6504374.1"/>
    <property type="molecule type" value="Genomic_DNA"/>
</dbReference>
<feature type="region of interest" description="Disordered" evidence="1">
    <location>
        <begin position="196"/>
        <end position="216"/>
    </location>
</feature>
<dbReference type="RefSeq" id="WP_238747790.1">
    <property type="nucleotide sequence ID" value="NZ_JAKOOW010000026.1"/>
</dbReference>
<protein>
    <submittedName>
        <fullName evidence="3">DUF58 domain-containing protein</fullName>
    </submittedName>
</protein>
<sequence length="319" mass="35414">MSPFEPAASLRFDSEALLARRHIRLRPTRLCLTLAVLAFAVWVAAVNYQVNLAYAVCFWIAGFTAVSALMTLRQLLGLRIGAVYRGEVFAGDTAEVSLSISGGKRPRLFWFHAETRPDEEEDDTAADKLWQRCETADNADFRLPWPIKVVRRGPFPEPLCFTLATSAPFGLFYAECLLEWQTDALVYPAPLAHSLDHAGSGSDPEQPPDRAGLNGEDLAYLKPHQNGASLQHVAWKQYAKRGEMLDKVFDQAPPVPVSRTISYRDYPAATQRDRLASLLAHRVLEAERSGSPYLLELPAQSLPPQNGQREKALSALALM</sequence>
<proteinExistence type="predicted"/>
<gene>
    <name evidence="3" type="ORF">MB824_07680</name>
</gene>
<evidence type="ECO:0000256" key="2">
    <source>
        <dbReference type="SAM" id="Phobius"/>
    </source>
</evidence>
<keyword evidence="2" id="KW-1133">Transmembrane helix</keyword>
<feature type="transmembrane region" description="Helical" evidence="2">
    <location>
        <begin position="52"/>
        <end position="72"/>
    </location>
</feature>
<reference evidence="3 4" key="1">
    <citation type="submission" date="2022-02" db="EMBL/GenBank/DDBJ databases">
        <title>Genome sequence data of Kingella unionensis sp. nov. strain CICC 24913 (CCUG 75125).</title>
        <authorList>
            <person name="Xiao M."/>
        </authorList>
    </citation>
    <scope>NUCLEOTIDE SEQUENCE [LARGE SCALE GENOMIC DNA]</scope>
    <source>
        <strain evidence="3 4">CICC 24913</strain>
    </source>
</reference>
<organism evidence="3 4">
    <name type="scientific">Kingella pumchi</name>
    <dbReference type="NCBI Taxonomy" id="2779506"/>
    <lineage>
        <taxon>Bacteria</taxon>
        <taxon>Pseudomonadati</taxon>
        <taxon>Pseudomonadota</taxon>
        <taxon>Betaproteobacteria</taxon>
        <taxon>Neisseriales</taxon>
        <taxon>Neisseriaceae</taxon>
        <taxon>Kingella</taxon>
    </lineage>
</organism>
<keyword evidence="4" id="KW-1185">Reference proteome</keyword>
<evidence type="ECO:0000313" key="4">
    <source>
        <dbReference type="Proteomes" id="UP001298424"/>
    </source>
</evidence>
<keyword evidence="2" id="KW-0812">Transmembrane</keyword>
<comment type="caution">
    <text evidence="3">The sequence shown here is derived from an EMBL/GenBank/DDBJ whole genome shotgun (WGS) entry which is preliminary data.</text>
</comment>
<dbReference type="PANTHER" id="PTHR34351">
    <property type="entry name" value="SLR1927 PROTEIN-RELATED"/>
    <property type="match status" value="1"/>
</dbReference>
<feature type="transmembrane region" description="Helical" evidence="2">
    <location>
        <begin position="30"/>
        <end position="46"/>
    </location>
</feature>
<keyword evidence="2" id="KW-0472">Membrane</keyword>
<accession>A0ABS9NNK5</accession>
<name>A0ABS9NNK5_9NEIS</name>
<dbReference type="Proteomes" id="UP001298424">
    <property type="component" value="Unassembled WGS sequence"/>
</dbReference>
<dbReference type="PANTHER" id="PTHR34351:SF1">
    <property type="entry name" value="SLR1927 PROTEIN"/>
    <property type="match status" value="1"/>
</dbReference>
<evidence type="ECO:0000313" key="3">
    <source>
        <dbReference type="EMBL" id="MCG6504374.1"/>
    </source>
</evidence>